<feature type="non-terminal residue" evidence="2">
    <location>
        <position position="248"/>
    </location>
</feature>
<evidence type="ECO:0000313" key="2">
    <source>
        <dbReference type="EMBL" id="CAA9316702.1"/>
    </source>
</evidence>
<feature type="compositionally biased region" description="Basic residues" evidence="1">
    <location>
        <begin position="1"/>
        <end position="15"/>
    </location>
</feature>
<proteinExistence type="predicted"/>
<dbReference type="EMBL" id="CADCTS010000344">
    <property type="protein sequence ID" value="CAA9316702.1"/>
    <property type="molecule type" value="Genomic_DNA"/>
</dbReference>
<feature type="compositionally biased region" description="Basic residues" evidence="1">
    <location>
        <begin position="25"/>
        <end position="77"/>
    </location>
</feature>
<dbReference type="GO" id="GO:0016491">
    <property type="term" value="F:oxidoreductase activity"/>
    <property type="evidence" value="ECO:0007669"/>
    <property type="project" value="UniProtKB-KW"/>
</dbReference>
<feature type="compositionally biased region" description="Basic residues" evidence="1">
    <location>
        <begin position="200"/>
        <end position="213"/>
    </location>
</feature>
<dbReference type="AlphaFoldDB" id="A0A6J4KVM1"/>
<name>A0A6J4KVM1_9ACTN</name>
<protein>
    <submittedName>
        <fullName evidence="2">Oxidoreductase, short-chain dehydrogenase/reductase family</fullName>
        <ecNumber evidence="2">1.1.1.-</ecNumber>
    </submittedName>
</protein>
<accession>A0A6J4KVM1</accession>
<organism evidence="2">
    <name type="scientific">uncultured Friedmanniella sp</name>
    <dbReference type="NCBI Taxonomy" id="335381"/>
    <lineage>
        <taxon>Bacteria</taxon>
        <taxon>Bacillati</taxon>
        <taxon>Actinomycetota</taxon>
        <taxon>Actinomycetes</taxon>
        <taxon>Propionibacteriales</taxon>
        <taxon>Nocardioidaceae</taxon>
        <taxon>Friedmanniella</taxon>
        <taxon>environmental samples</taxon>
    </lineage>
</organism>
<feature type="region of interest" description="Disordered" evidence="1">
    <location>
        <begin position="1"/>
        <end position="248"/>
    </location>
</feature>
<dbReference type="EC" id="1.1.1.-" evidence="2"/>
<feature type="compositionally biased region" description="Basic and acidic residues" evidence="1">
    <location>
        <begin position="178"/>
        <end position="199"/>
    </location>
</feature>
<gene>
    <name evidence="2" type="ORF">AVDCRST_MAG48-2398</name>
</gene>
<feature type="compositionally biased region" description="Basic residues" evidence="1">
    <location>
        <begin position="157"/>
        <end position="177"/>
    </location>
</feature>
<sequence>EPRRRPDHRRQRRARRGDGPPVRRPGLRPRPVRPAHRAAGRPGRRDHRAHRPPGRDRSTRRHRRRRRPRGVRPVRRGVRVDRPGGRQRRHRQGRRPGHRPGRREPGHGHDQLRRRPGPDRGGAGDLPAPAARPPRADLLHVGPARHAQGDDHLRRDQGRRRRARRGPALRAHPRRRRVGDLPRLHPVGDERARRAEGALHGRHPDRRAQHGRGHREAPSQGLRPRLAVGADRRAHDGAAPVGRPEADV</sequence>
<feature type="compositionally biased region" description="Basic and acidic residues" evidence="1">
    <location>
        <begin position="102"/>
        <end position="118"/>
    </location>
</feature>
<feature type="non-terminal residue" evidence="2">
    <location>
        <position position="1"/>
    </location>
</feature>
<keyword evidence="2" id="KW-0560">Oxidoreductase</keyword>
<evidence type="ECO:0000256" key="1">
    <source>
        <dbReference type="SAM" id="MobiDB-lite"/>
    </source>
</evidence>
<feature type="compositionally biased region" description="Basic residues" evidence="1">
    <location>
        <begin position="85"/>
        <end position="101"/>
    </location>
</feature>
<reference evidence="2" key="1">
    <citation type="submission" date="2020-02" db="EMBL/GenBank/DDBJ databases">
        <authorList>
            <person name="Meier V. D."/>
        </authorList>
    </citation>
    <scope>NUCLEOTIDE SEQUENCE</scope>
    <source>
        <strain evidence="2">AVDCRST_MAG48</strain>
    </source>
</reference>
<feature type="compositionally biased region" description="Basic and acidic residues" evidence="1">
    <location>
        <begin position="147"/>
        <end position="156"/>
    </location>
</feature>